<dbReference type="EMBL" id="FPHG01000031">
    <property type="protein sequence ID" value="SFV56882.1"/>
    <property type="molecule type" value="Genomic_DNA"/>
</dbReference>
<dbReference type="AlphaFoldDB" id="A0A1W1BTV6"/>
<dbReference type="InterPro" id="IPR025282">
    <property type="entry name" value="DUF4214"/>
</dbReference>
<reference evidence="2" key="1">
    <citation type="submission" date="2016-10" db="EMBL/GenBank/DDBJ databases">
        <authorList>
            <person name="de Groot N.N."/>
        </authorList>
    </citation>
    <scope>NUCLEOTIDE SEQUENCE</scope>
</reference>
<evidence type="ECO:0000259" key="1">
    <source>
        <dbReference type="Pfam" id="PF13946"/>
    </source>
</evidence>
<accession>A0A1W1BTV6</accession>
<feature type="domain" description="DUF4214" evidence="1">
    <location>
        <begin position="68"/>
        <end position="129"/>
    </location>
</feature>
<evidence type="ECO:0000313" key="2">
    <source>
        <dbReference type="EMBL" id="SFV56882.1"/>
    </source>
</evidence>
<gene>
    <name evidence="2" type="ORF">MNB_SV-9-459</name>
</gene>
<organism evidence="2">
    <name type="scientific">hydrothermal vent metagenome</name>
    <dbReference type="NCBI Taxonomy" id="652676"/>
    <lineage>
        <taxon>unclassified sequences</taxon>
        <taxon>metagenomes</taxon>
        <taxon>ecological metagenomes</taxon>
    </lineage>
</organism>
<name>A0A1W1BTV6_9ZZZZ</name>
<protein>
    <recommendedName>
        <fullName evidence="1">DUF4214 domain-containing protein</fullName>
    </recommendedName>
</protein>
<dbReference type="Pfam" id="PF13946">
    <property type="entry name" value="DUF4214"/>
    <property type="match status" value="1"/>
</dbReference>
<sequence>MKTNKFKMVILMATFLTFSTITANDINKNLVSKDGLIKLYIATFDRIPDIDGLNYWSNDSGLEIENIAKSFFDQSETQSKYPKDLSTSEFINTVYSNLFDRNSDEKGLDYWTKELDSSKISKDTFILAVINGAVGDDAKVLTTKSNFATQFLEDNKNISKDEFTKKAKVDFDILDKNIASSNSLKNKINGLIDDIKDSISDLKDKYHEYTNTDDRGERPFTPVFQDENAKMVTLISSKCSSNKEVKHLFYSTPTDAYSKYLSDVQNLISDPKNGNLQPFLDIRYLNPVTKYIDGDSYDFYPNNAEFTGLDVRYGSSNIGIGTTASSFDSSGSIVESECIDSQLAVGSTINLYDAPDQSITYGGPQTTFVYQLLSSSLTSPWSSDKKGNLALQAYFDAPIYANYSTNTGGSVSYGLFLTNKKTGVKLNFVIAIYLIGDAWIEEKAGIKFDPTTNIAHVATLIDDGSWWSTKSPQSQKAQEISSDVTKKTTDDGKWDNLYRVNISYQNLLAVLNELQKNPPAGAENKNFGLSPEDWEVNSVMVQYELEESGGKALLAGSFRGFEVYLTEDSI</sequence>
<proteinExistence type="predicted"/>